<protein>
    <submittedName>
        <fullName evidence="1">DUF3558 domain-containing protein</fullName>
    </submittedName>
</protein>
<accession>A0ABU4BZ47</accession>
<organism evidence="1 2">
    <name type="scientific">Rhodococcus globerulus</name>
    <dbReference type="NCBI Taxonomy" id="33008"/>
    <lineage>
        <taxon>Bacteria</taxon>
        <taxon>Bacillati</taxon>
        <taxon>Actinomycetota</taxon>
        <taxon>Actinomycetes</taxon>
        <taxon>Mycobacteriales</taxon>
        <taxon>Nocardiaceae</taxon>
        <taxon>Rhodococcus</taxon>
    </lineage>
</organism>
<dbReference type="Proteomes" id="UP001185927">
    <property type="component" value="Unassembled WGS sequence"/>
</dbReference>
<dbReference type="Pfam" id="PF12079">
    <property type="entry name" value="DUF3558"/>
    <property type="match status" value="1"/>
</dbReference>
<gene>
    <name evidence="1" type="ORF">R3Q16_21905</name>
</gene>
<dbReference type="EMBL" id="JAWLKB010000010">
    <property type="protein sequence ID" value="MDV6269273.1"/>
    <property type="molecule type" value="Genomic_DNA"/>
</dbReference>
<dbReference type="InterPro" id="IPR024520">
    <property type="entry name" value="DUF3558"/>
</dbReference>
<proteinExistence type="predicted"/>
<reference evidence="1 2" key="1">
    <citation type="submission" date="2023-10" db="EMBL/GenBank/DDBJ databases">
        <title>Development of a sustainable strategy for remediation of hydrocarbon-contaminated territories based on the waste exchange concept.</title>
        <authorList>
            <person name="Krivoruchko A."/>
        </authorList>
    </citation>
    <scope>NUCLEOTIDE SEQUENCE [LARGE SCALE GENOMIC DNA]</scope>
    <source>
        <strain evidence="1 2">IEGM 1203</strain>
    </source>
</reference>
<name>A0ABU4BZ47_RHOGO</name>
<comment type="caution">
    <text evidence="1">The sequence shown here is derived from an EMBL/GenBank/DDBJ whole genome shotgun (WGS) entry which is preliminary data.</text>
</comment>
<keyword evidence="2" id="KW-1185">Reference proteome</keyword>
<sequence length="135" mass="14895">MFDPCAVLSHDDLLNLGVDPGTQEADLFNTHIDGFNVCSWFGPEYYLGLTSTKYTLDDVKANPEYRDFSSGSVAGREVLIFLDVADVESAACNLVFATVQSTAMIRIDKKFGEPQEEEPCALVERVAQTVIRLLP</sequence>
<evidence type="ECO:0000313" key="2">
    <source>
        <dbReference type="Proteomes" id="UP001185927"/>
    </source>
</evidence>
<evidence type="ECO:0000313" key="1">
    <source>
        <dbReference type="EMBL" id="MDV6269273.1"/>
    </source>
</evidence>